<dbReference type="KEGG" id="tad:TRIADDRAFT_60860"/>
<dbReference type="EMBL" id="DS985258">
    <property type="protein sequence ID" value="EDV20625.1"/>
    <property type="molecule type" value="Genomic_DNA"/>
</dbReference>
<dbReference type="Proteomes" id="UP000009022">
    <property type="component" value="Unassembled WGS sequence"/>
</dbReference>
<feature type="compositionally biased region" description="Basic and acidic residues" evidence="1">
    <location>
        <begin position="349"/>
        <end position="358"/>
    </location>
</feature>
<dbReference type="SUPFAM" id="SSF57184">
    <property type="entry name" value="Growth factor receptor domain"/>
    <property type="match status" value="1"/>
</dbReference>
<evidence type="ECO:0000313" key="4">
    <source>
        <dbReference type="EMBL" id="EDV20625.1"/>
    </source>
</evidence>
<evidence type="ECO:0000256" key="1">
    <source>
        <dbReference type="SAM" id="MobiDB-lite"/>
    </source>
</evidence>
<dbReference type="OrthoDB" id="6162209at2759"/>
<protein>
    <recommendedName>
        <fullName evidence="3">Tyrosine-protein kinase ephrin type A/B receptor-like domain-containing protein</fullName>
    </recommendedName>
</protein>
<dbReference type="GeneID" id="6758093"/>
<feature type="region of interest" description="Disordered" evidence="1">
    <location>
        <begin position="283"/>
        <end position="305"/>
    </location>
</feature>
<keyword evidence="2" id="KW-1133">Transmembrane helix</keyword>
<feature type="compositionally biased region" description="Basic and acidic residues" evidence="1">
    <location>
        <begin position="378"/>
        <end position="389"/>
    </location>
</feature>
<dbReference type="InterPro" id="IPR009030">
    <property type="entry name" value="Growth_fac_rcpt_cys_sf"/>
</dbReference>
<dbReference type="CTD" id="6758093"/>
<keyword evidence="2" id="KW-0812">Transmembrane</keyword>
<evidence type="ECO:0000313" key="5">
    <source>
        <dbReference type="Proteomes" id="UP000009022"/>
    </source>
</evidence>
<feature type="compositionally biased region" description="Basic and acidic residues" evidence="1">
    <location>
        <begin position="212"/>
        <end position="222"/>
    </location>
</feature>
<dbReference type="Gene3D" id="2.10.50.10">
    <property type="entry name" value="Tumor Necrosis Factor Receptor, subunit A, domain 2"/>
    <property type="match status" value="1"/>
</dbReference>
<evidence type="ECO:0000259" key="3">
    <source>
        <dbReference type="Pfam" id="PF07699"/>
    </source>
</evidence>
<dbReference type="InterPro" id="IPR011641">
    <property type="entry name" value="Tyr-kin_ephrin_A/B_rcpt-like"/>
</dbReference>
<feature type="region of interest" description="Disordered" evidence="1">
    <location>
        <begin position="349"/>
        <end position="389"/>
    </location>
</feature>
<feature type="region of interest" description="Disordered" evidence="1">
    <location>
        <begin position="170"/>
        <end position="234"/>
    </location>
</feature>
<proteinExistence type="predicted"/>
<gene>
    <name evidence="4" type="ORF">TRIADDRAFT_60860</name>
</gene>
<feature type="region of interest" description="Disordered" evidence="1">
    <location>
        <begin position="246"/>
        <end position="271"/>
    </location>
</feature>
<feature type="transmembrane region" description="Helical" evidence="2">
    <location>
        <begin position="73"/>
        <end position="95"/>
    </location>
</feature>
<feature type="domain" description="Tyrosine-protein kinase ephrin type A/B receptor-like" evidence="3">
    <location>
        <begin position="19"/>
        <end position="65"/>
    </location>
</feature>
<organism evidence="4 5">
    <name type="scientific">Trichoplax adhaerens</name>
    <name type="common">Trichoplax reptans</name>
    <dbReference type="NCBI Taxonomy" id="10228"/>
    <lineage>
        <taxon>Eukaryota</taxon>
        <taxon>Metazoa</taxon>
        <taxon>Placozoa</taxon>
        <taxon>Uniplacotomia</taxon>
        <taxon>Trichoplacea</taxon>
        <taxon>Trichoplacidae</taxon>
        <taxon>Trichoplax</taxon>
    </lineage>
</organism>
<keyword evidence="5" id="KW-1185">Reference proteome</keyword>
<sequence>MENAGQTISGSSLVICPPGYYLQSDQTCLPCQVGTYQPYANQSDCWLCPYGLTTSSSASVAVDQCQVANSLIIVSYVLFATCILMALILGLILLIECLIHRRHIRNLSEKRQGEWNVKSCNDKSIYPTQFNLYRKQYSEDDDDLEWDIFQVPAWEYSDIEQVLSRKIKEKNEAKKTSQQLPDTRDLHQTNKMKLSRCQDDSIREFNTSKITQQERQHSPDKRRTSKVPLPDTAFDLPFDKELTVNQENQQCDSSSSTLHQQNNQAGPKQSKELIDRTQTEGNILQSSWNTIPPKFPIEQPFDSTRRNSDHVKQITPQHSRIFLPTPITRGDSWFAYESKRALEGFYRKNDRPLKHPEIQEDIEEKQENEEQFYLDDYLQQHDDHEESKD</sequence>
<evidence type="ECO:0000256" key="2">
    <source>
        <dbReference type="SAM" id="Phobius"/>
    </source>
</evidence>
<dbReference type="Pfam" id="PF07699">
    <property type="entry name" value="Ephrin_rec_like"/>
    <property type="match status" value="1"/>
</dbReference>
<dbReference type="RefSeq" id="XP_002116825.1">
    <property type="nucleotide sequence ID" value="XM_002116789.1"/>
</dbReference>
<reference evidence="4 5" key="1">
    <citation type="journal article" date="2008" name="Nature">
        <title>The Trichoplax genome and the nature of placozoans.</title>
        <authorList>
            <person name="Srivastava M."/>
            <person name="Begovic E."/>
            <person name="Chapman J."/>
            <person name="Putnam N.H."/>
            <person name="Hellsten U."/>
            <person name="Kawashima T."/>
            <person name="Kuo A."/>
            <person name="Mitros T."/>
            <person name="Salamov A."/>
            <person name="Carpenter M.L."/>
            <person name="Signorovitch A.Y."/>
            <person name="Moreno M.A."/>
            <person name="Kamm K."/>
            <person name="Grimwood J."/>
            <person name="Schmutz J."/>
            <person name="Shapiro H."/>
            <person name="Grigoriev I.V."/>
            <person name="Buss L.W."/>
            <person name="Schierwater B."/>
            <person name="Dellaporta S.L."/>
            <person name="Rokhsar D.S."/>
        </authorList>
    </citation>
    <scope>NUCLEOTIDE SEQUENCE [LARGE SCALE GENOMIC DNA]</scope>
    <source>
        <strain evidence="4 5">Grell-BS-1999</strain>
    </source>
</reference>
<accession>B3S9C8</accession>
<keyword evidence="2" id="KW-0472">Membrane</keyword>
<feature type="compositionally biased region" description="Acidic residues" evidence="1">
    <location>
        <begin position="359"/>
        <end position="373"/>
    </location>
</feature>
<dbReference type="SMART" id="SM01411">
    <property type="entry name" value="Ephrin_rec_like"/>
    <property type="match status" value="1"/>
</dbReference>
<name>B3S9C8_TRIAD</name>
<dbReference type="HOGENOM" id="CLU_710453_0_0_1"/>
<dbReference type="InParanoid" id="B3S9C8"/>
<feature type="compositionally biased region" description="Polar residues" evidence="1">
    <location>
        <begin position="246"/>
        <end position="267"/>
    </location>
</feature>
<dbReference type="AlphaFoldDB" id="B3S9C8"/>